<sequence>MRGFSKTQSILGIDFLDEKLQIDRPSMILIEQDQNLNHKIFEKLFIAQSYENRNMNESIFSRSKPFLIPKKTEYVPKKLNQMKIAWRYNSHTEKKKTGFDFLESTESAECIKFGQDREIADFTLISELGAPHDPITEKDLFDLKKRVIQSNSVLVATCPTYLFRDKKFNFNLYFDIVLSLESEHAEENGYHGLLRIKKFKKKPDTLIFGYKITRYGVEMETFEIAPIQETKRIGNELVF</sequence>
<gene>
    <name evidence="1" type="ORF">M153_15700013198</name>
</gene>
<keyword evidence="2" id="KW-1185">Reference proteome</keyword>
<dbReference type="AlphaFoldDB" id="A0A0R0LZI1"/>
<proteinExistence type="predicted"/>
<accession>A0A0R0LZI1</accession>
<protein>
    <submittedName>
        <fullName evidence="1">Putative Elongator complex protein 4 protein</fullName>
    </submittedName>
</protein>
<dbReference type="VEuPathDB" id="MicrosporidiaDB:M153_15700013198"/>
<name>A0A0R0LZI1_9MICR</name>
<organism evidence="1 2">
    <name type="scientific">Pseudoloma neurophilia</name>
    <dbReference type="NCBI Taxonomy" id="146866"/>
    <lineage>
        <taxon>Eukaryota</taxon>
        <taxon>Fungi</taxon>
        <taxon>Fungi incertae sedis</taxon>
        <taxon>Microsporidia</taxon>
        <taxon>Pseudoloma</taxon>
    </lineage>
</organism>
<evidence type="ECO:0000313" key="2">
    <source>
        <dbReference type="Proteomes" id="UP000051530"/>
    </source>
</evidence>
<dbReference type="OrthoDB" id="2189612at2759"/>
<reference evidence="1 2" key="1">
    <citation type="submission" date="2015-07" db="EMBL/GenBank/DDBJ databases">
        <title>The genome of Pseudoloma neurophilia, a relevant intracellular parasite of the zebrafish.</title>
        <authorList>
            <person name="Ndikumana S."/>
            <person name="Pelin A."/>
            <person name="Sanders J."/>
            <person name="Corradi N."/>
        </authorList>
    </citation>
    <scope>NUCLEOTIDE SEQUENCE [LARGE SCALE GENOMIC DNA]</scope>
    <source>
        <strain evidence="1 2">MK1</strain>
    </source>
</reference>
<comment type="caution">
    <text evidence="1">The sequence shown here is derived from an EMBL/GenBank/DDBJ whole genome shotgun (WGS) entry which is preliminary data.</text>
</comment>
<dbReference type="EMBL" id="LGUB01000036">
    <property type="protein sequence ID" value="KRH94742.1"/>
    <property type="molecule type" value="Genomic_DNA"/>
</dbReference>
<dbReference type="Proteomes" id="UP000051530">
    <property type="component" value="Unassembled WGS sequence"/>
</dbReference>
<evidence type="ECO:0000313" key="1">
    <source>
        <dbReference type="EMBL" id="KRH94742.1"/>
    </source>
</evidence>